<feature type="chain" id="PRO_5045385687" evidence="5">
    <location>
        <begin position="30"/>
        <end position="343"/>
    </location>
</feature>
<dbReference type="SUPFAM" id="SSF53850">
    <property type="entry name" value="Periplasmic binding protein-like II"/>
    <property type="match status" value="1"/>
</dbReference>
<dbReference type="PIRSF" id="PIRSF006470">
    <property type="entry name" value="DctB"/>
    <property type="match status" value="1"/>
</dbReference>
<evidence type="ECO:0000256" key="1">
    <source>
        <dbReference type="ARBA" id="ARBA00004196"/>
    </source>
</evidence>
<dbReference type="NCBIfam" id="TIGR00787">
    <property type="entry name" value="dctP"/>
    <property type="match status" value="1"/>
</dbReference>
<evidence type="ECO:0000313" key="7">
    <source>
        <dbReference type="Proteomes" id="UP000830167"/>
    </source>
</evidence>
<dbReference type="InterPro" id="IPR018389">
    <property type="entry name" value="DctP_fam"/>
</dbReference>
<reference evidence="6" key="1">
    <citation type="submission" date="2021-12" db="EMBL/GenBank/DDBJ databases">
        <title>Alicyclobacillaceae gen. nov., sp. nov., isolated from chalcocite enrichment system.</title>
        <authorList>
            <person name="Jiang Z."/>
        </authorList>
    </citation>
    <scope>NUCLEOTIDE SEQUENCE</scope>
    <source>
        <strain evidence="6">MYW30-H2</strain>
    </source>
</reference>
<evidence type="ECO:0000256" key="5">
    <source>
        <dbReference type="SAM" id="SignalP"/>
    </source>
</evidence>
<keyword evidence="4 5" id="KW-0732">Signal</keyword>
<dbReference type="Pfam" id="PF03480">
    <property type="entry name" value="DctP"/>
    <property type="match status" value="1"/>
</dbReference>
<evidence type="ECO:0000256" key="4">
    <source>
        <dbReference type="ARBA" id="ARBA00022729"/>
    </source>
</evidence>
<evidence type="ECO:0000256" key="3">
    <source>
        <dbReference type="ARBA" id="ARBA00022448"/>
    </source>
</evidence>
<evidence type="ECO:0000313" key="6">
    <source>
        <dbReference type="EMBL" id="UOF88636.1"/>
    </source>
</evidence>
<dbReference type="PROSITE" id="PS51257">
    <property type="entry name" value="PROKAR_LIPOPROTEIN"/>
    <property type="match status" value="1"/>
</dbReference>
<gene>
    <name evidence="6" type="ORF">LSG31_11785</name>
</gene>
<dbReference type="InterPro" id="IPR004682">
    <property type="entry name" value="TRAP_DctP"/>
</dbReference>
<dbReference type="CDD" id="cd13603">
    <property type="entry name" value="PBP2_TRAP_Siap_TeaA_like"/>
    <property type="match status" value="1"/>
</dbReference>
<proteinExistence type="inferred from homology"/>
<dbReference type="NCBIfam" id="NF037995">
    <property type="entry name" value="TRAP_S1"/>
    <property type="match status" value="1"/>
</dbReference>
<dbReference type="Gene3D" id="3.40.190.170">
    <property type="entry name" value="Bacterial extracellular solute-binding protein, family 7"/>
    <property type="match status" value="1"/>
</dbReference>
<dbReference type="InterPro" id="IPR038404">
    <property type="entry name" value="TRAP_DctP_sf"/>
</dbReference>
<dbReference type="RefSeq" id="WP_347435312.1">
    <property type="nucleotide sequence ID" value="NZ_CP089291.1"/>
</dbReference>
<evidence type="ECO:0000256" key="2">
    <source>
        <dbReference type="ARBA" id="ARBA00009023"/>
    </source>
</evidence>
<keyword evidence="3" id="KW-0813">Transport</keyword>
<dbReference type="EMBL" id="CP089291">
    <property type="protein sequence ID" value="UOF88636.1"/>
    <property type="molecule type" value="Genomic_DNA"/>
</dbReference>
<organism evidence="6 7">
    <name type="scientific">Fodinisporobacter ferrooxydans</name>
    <dbReference type="NCBI Taxonomy" id="2901836"/>
    <lineage>
        <taxon>Bacteria</taxon>
        <taxon>Bacillati</taxon>
        <taxon>Bacillota</taxon>
        <taxon>Bacilli</taxon>
        <taxon>Bacillales</taxon>
        <taxon>Alicyclobacillaceae</taxon>
        <taxon>Fodinisporobacter</taxon>
    </lineage>
</organism>
<comment type="subcellular location">
    <subcellularLocation>
        <location evidence="1">Cell envelope</location>
    </subcellularLocation>
</comment>
<feature type="signal peptide" evidence="5">
    <location>
        <begin position="1"/>
        <end position="29"/>
    </location>
</feature>
<sequence length="343" mass="37292">MIKKLVSMLSAVALTVSLVGCGSSSTTSATSSGNTASGSGNPIVLKLGHGAATDNPRHLAAEKFAELVKEKTHGKVEVQVFPNEVLGSEPQMVDAVKLGTLDMALADTGIFASMSPKMAAINLPYLFKDYNSAYKVLDGPLGKDMAAPLEQNNIHLLAYWENGFREITNSKHPIHTPADLSGLKMRVPEIPVSVATFKALGTNPTPMAYGQLYTALQSKVVDGQENPLTNIYASKFYEVQKYLTMSNHQYSALPLVINKKKWDSFSPDIQKAIQDAANEARDYHRQLVQQQAKDLVSKLKAKGMVINTPDQAPFREATKDVYKQFADKIGSGFLKKLFAQAGQ</sequence>
<dbReference type="PANTHER" id="PTHR33376">
    <property type="match status" value="1"/>
</dbReference>
<dbReference type="PANTHER" id="PTHR33376:SF4">
    <property type="entry name" value="SIALIC ACID-BINDING PERIPLASMIC PROTEIN SIAP"/>
    <property type="match status" value="1"/>
</dbReference>
<accession>A0ABY4CGW8</accession>
<protein>
    <submittedName>
        <fullName evidence="6">TRAP transporter substrate-binding protein</fullName>
    </submittedName>
</protein>
<dbReference type="Proteomes" id="UP000830167">
    <property type="component" value="Chromosome"/>
</dbReference>
<name>A0ABY4CGW8_9BACL</name>
<comment type="similarity">
    <text evidence="2">Belongs to the bacterial solute-binding protein 7 family.</text>
</comment>
<keyword evidence="7" id="KW-1185">Reference proteome</keyword>